<feature type="non-terminal residue" evidence="1">
    <location>
        <position position="175"/>
    </location>
</feature>
<reference evidence="1" key="1">
    <citation type="submission" date="2022-06" db="EMBL/GenBank/DDBJ databases">
        <title>Genome Sequence of Candolleomyces eurysporus.</title>
        <authorList>
            <person name="Buettner E."/>
        </authorList>
    </citation>
    <scope>NUCLEOTIDE SEQUENCE</scope>
    <source>
        <strain evidence="1">VTCC 930004</strain>
    </source>
</reference>
<evidence type="ECO:0008006" key="3">
    <source>
        <dbReference type="Google" id="ProtNLM"/>
    </source>
</evidence>
<dbReference type="Proteomes" id="UP001140091">
    <property type="component" value="Unassembled WGS sequence"/>
</dbReference>
<keyword evidence="2" id="KW-1185">Reference proteome</keyword>
<accession>A0A9W8MKF4</accession>
<dbReference type="EMBL" id="JANBPK010000730">
    <property type="protein sequence ID" value="KAJ2933966.1"/>
    <property type="molecule type" value="Genomic_DNA"/>
</dbReference>
<dbReference type="AlphaFoldDB" id="A0A9W8MKF4"/>
<evidence type="ECO:0000313" key="2">
    <source>
        <dbReference type="Proteomes" id="UP001140091"/>
    </source>
</evidence>
<sequence>MSEELRDRFPGSLFTVSTPVHPGVILPGLTYRGFLSSKTGQMICPLVDLGKETTAKSVATLNDGTEVVVKFTASYNPAAHRLLCDSGLAPRLYFCERVMGDVAMVVMERVRNCVPLAYLLNHGPERTGSGVNLVVKKVEEAVRLLHERHCFWQFAGREYPLRGQMQIERRLSPLS</sequence>
<comment type="caution">
    <text evidence="1">The sequence shown here is derived from an EMBL/GenBank/DDBJ whole genome shotgun (WGS) entry which is preliminary data.</text>
</comment>
<protein>
    <recommendedName>
        <fullName evidence="3">Aminoglycoside phosphotransferase domain-containing protein</fullName>
    </recommendedName>
</protein>
<organism evidence="1 2">
    <name type="scientific">Candolleomyces eurysporus</name>
    <dbReference type="NCBI Taxonomy" id="2828524"/>
    <lineage>
        <taxon>Eukaryota</taxon>
        <taxon>Fungi</taxon>
        <taxon>Dikarya</taxon>
        <taxon>Basidiomycota</taxon>
        <taxon>Agaricomycotina</taxon>
        <taxon>Agaricomycetes</taxon>
        <taxon>Agaricomycetidae</taxon>
        <taxon>Agaricales</taxon>
        <taxon>Agaricineae</taxon>
        <taxon>Psathyrellaceae</taxon>
        <taxon>Candolleomyces</taxon>
    </lineage>
</organism>
<evidence type="ECO:0000313" key="1">
    <source>
        <dbReference type="EMBL" id="KAJ2933966.1"/>
    </source>
</evidence>
<gene>
    <name evidence="1" type="ORF">H1R20_g3149</name>
</gene>
<proteinExistence type="predicted"/>
<name>A0A9W8MKF4_9AGAR</name>
<dbReference type="OrthoDB" id="3250441at2759"/>